<evidence type="ECO:0000256" key="7">
    <source>
        <dbReference type="ARBA" id="ARBA00022824"/>
    </source>
</evidence>
<dbReference type="Pfam" id="PF02485">
    <property type="entry name" value="Branch"/>
    <property type="match status" value="1"/>
</dbReference>
<evidence type="ECO:0000256" key="6">
    <source>
        <dbReference type="ARBA" id="ARBA00022723"/>
    </source>
</evidence>
<evidence type="ECO:0000256" key="2">
    <source>
        <dbReference type="ARBA" id="ARBA00004648"/>
    </source>
</evidence>
<dbReference type="GO" id="GO:0015012">
    <property type="term" value="P:heparan sulfate proteoglycan biosynthetic process"/>
    <property type="evidence" value="ECO:0007669"/>
    <property type="project" value="TreeGrafter"/>
</dbReference>
<dbReference type="AlphaFoldDB" id="A0A1M5N7P9"/>
<dbReference type="PANTHER" id="PTHR46025">
    <property type="entry name" value="XYLOSYLTRANSFERASE OXT"/>
    <property type="match status" value="1"/>
</dbReference>
<evidence type="ECO:0000256" key="8">
    <source>
        <dbReference type="ARBA" id="ARBA00022968"/>
    </source>
</evidence>
<keyword evidence="10" id="KW-0333">Golgi apparatus</keyword>
<evidence type="ECO:0000256" key="11">
    <source>
        <dbReference type="ARBA" id="ARBA00023136"/>
    </source>
</evidence>
<keyword evidence="11" id="KW-0472">Membrane</keyword>
<dbReference type="GO" id="GO:0046872">
    <property type="term" value="F:metal ion binding"/>
    <property type="evidence" value="ECO:0007669"/>
    <property type="project" value="UniProtKB-KW"/>
</dbReference>
<dbReference type="EMBL" id="FQWZ01000003">
    <property type="protein sequence ID" value="SHG85043.1"/>
    <property type="molecule type" value="Genomic_DNA"/>
</dbReference>
<evidence type="ECO:0000256" key="12">
    <source>
        <dbReference type="ARBA" id="ARBA00023157"/>
    </source>
</evidence>
<keyword evidence="8" id="KW-0735">Signal-anchor</keyword>
<protein>
    <recommendedName>
        <fullName evidence="14">Peptide O-xylosyltransferase</fullName>
    </recommendedName>
</protein>
<accession>A0A1M5N7P9</accession>
<evidence type="ECO:0000256" key="9">
    <source>
        <dbReference type="ARBA" id="ARBA00022989"/>
    </source>
</evidence>
<proteinExistence type="predicted"/>
<keyword evidence="13" id="KW-0325">Glycoprotein</keyword>
<evidence type="ECO:0000256" key="10">
    <source>
        <dbReference type="ARBA" id="ARBA00023034"/>
    </source>
</evidence>
<name>A0A1M5N7P9_9GAMM</name>
<keyword evidence="5" id="KW-0812">Transmembrane</keyword>
<evidence type="ECO:0000313" key="16">
    <source>
        <dbReference type="Proteomes" id="UP000199758"/>
    </source>
</evidence>
<evidence type="ECO:0000313" key="15">
    <source>
        <dbReference type="EMBL" id="SHG85043.1"/>
    </source>
</evidence>
<dbReference type="GO" id="GO:0050650">
    <property type="term" value="P:chondroitin sulfate proteoglycan biosynthetic process"/>
    <property type="evidence" value="ECO:0007669"/>
    <property type="project" value="TreeGrafter"/>
</dbReference>
<keyword evidence="7" id="KW-0256">Endoplasmic reticulum</keyword>
<evidence type="ECO:0000256" key="13">
    <source>
        <dbReference type="ARBA" id="ARBA00023180"/>
    </source>
</evidence>
<keyword evidence="6" id="KW-0479">Metal-binding</keyword>
<reference evidence="15 16" key="1">
    <citation type="submission" date="2016-11" db="EMBL/GenBank/DDBJ databases">
        <authorList>
            <person name="Jaros S."/>
            <person name="Januszkiewicz K."/>
            <person name="Wedrychowicz H."/>
        </authorList>
    </citation>
    <scope>NUCLEOTIDE SEQUENCE [LARGE SCALE GENOMIC DNA]</scope>
    <source>
        <strain evidence="15 16">CGMCC 1.7049</strain>
    </source>
</reference>
<evidence type="ECO:0000256" key="4">
    <source>
        <dbReference type="ARBA" id="ARBA00022679"/>
    </source>
</evidence>
<evidence type="ECO:0000256" key="1">
    <source>
        <dbReference type="ARBA" id="ARBA00004323"/>
    </source>
</evidence>
<keyword evidence="9" id="KW-1133">Transmembrane helix</keyword>
<organism evidence="15 16">
    <name type="scientific">Hydrocarboniphaga daqingensis</name>
    <dbReference type="NCBI Taxonomy" id="490188"/>
    <lineage>
        <taxon>Bacteria</taxon>
        <taxon>Pseudomonadati</taxon>
        <taxon>Pseudomonadota</taxon>
        <taxon>Gammaproteobacteria</taxon>
        <taxon>Nevskiales</taxon>
        <taxon>Nevskiaceae</taxon>
        <taxon>Hydrocarboniphaga</taxon>
    </lineage>
</organism>
<gene>
    <name evidence="15" type="ORF">SAMN04488068_1651</name>
</gene>
<comment type="subcellular location">
    <subcellularLocation>
        <location evidence="2">Endoplasmic reticulum membrane</location>
        <topology evidence="2">Single-pass type II membrane protein</topology>
    </subcellularLocation>
    <subcellularLocation>
        <location evidence="1">Golgi apparatus membrane</location>
        <topology evidence="1">Single-pass type II membrane protein</topology>
    </subcellularLocation>
</comment>
<dbReference type="OrthoDB" id="7943907at2"/>
<evidence type="ECO:0000256" key="3">
    <source>
        <dbReference type="ARBA" id="ARBA00022676"/>
    </source>
</evidence>
<dbReference type="InterPro" id="IPR043538">
    <property type="entry name" value="XYLT"/>
</dbReference>
<dbReference type="STRING" id="490188.SAMN04488068_1651"/>
<keyword evidence="4" id="KW-0808">Transferase</keyword>
<keyword evidence="3" id="KW-0328">Glycosyltransferase</keyword>
<sequence>MSTGYLLLVHDQPAQVRRLVSALQGPGVSFIVHVDAKADRASFVVALRGLSGVHVLPPSASVAVNWGGYSQTQAMLNLCAAGLEQCTDAHRFTLLSGACYPVASNARLQALASSPALMIDLKLTPPELPRYERVRHYHLSDHPLTNRRGSTDRSPRERSYIRYIKDFVSSLPPRPPFPVPLYYGPTWWSLTRPALEYVMRHCREHPELLTEFRYSAHADEHLVHTILGNSHWAEASIGCGHYYVWEEHPKRHCRTLDISDLDRIPPTALFVRKVDPAGSAELLERLDQARAPTEAP</sequence>
<evidence type="ECO:0000256" key="5">
    <source>
        <dbReference type="ARBA" id="ARBA00022692"/>
    </source>
</evidence>
<keyword evidence="16" id="KW-1185">Reference proteome</keyword>
<dbReference type="GO" id="GO:0030158">
    <property type="term" value="F:protein xylosyltransferase activity"/>
    <property type="evidence" value="ECO:0007669"/>
    <property type="project" value="InterPro"/>
</dbReference>
<dbReference type="Proteomes" id="UP000199758">
    <property type="component" value="Unassembled WGS sequence"/>
</dbReference>
<dbReference type="GO" id="GO:0016020">
    <property type="term" value="C:membrane"/>
    <property type="evidence" value="ECO:0007669"/>
    <property type="project" value="InterPro"/>
</dbReference>
<dbReference type="PANTHER" id="PTHR46025:SF3">
    <property type="entry name" value="XYLOSYLTRANSFERASE OXT"/>
    <property type="match status" value="1"/>
</dbReference>
<dbReference type="InterPro" id="IPR003406">
    <property type="entry name" value="Glyco_trans_14"/>
</dbReference>
<keyword evidence="12" id="KW-1015">Disulfide bond</keyword>
<evidence type="ECO:0000256" key="14">
    <source>
        <dbReference type="ARBA" id="ARBA00042865"/>
    </source>
</evidence>